<feature type="compositionally biased region" description="Basic and acidic residues" evidence="7">
    <location>
        <begin position="9"/>
        <end position="26"/>
    </location>
</feature>
<dbReference type="InterPro" id="IPR057739">
    <property type="entry name" value="Glyco_hydro_29_N"/>
</dbReference>
<keyword evidence="11" id="KW-1185">Reference proteome</keyword>
<dbReference type="Pfam" id="PF01120">
    <property type="entry name" value="Alpha_L_fucos"/>
    <property type="match status" value="1"/>
</dbReference>
<protein>
    <recommendedName>
        <fullName evidence="3">alpha-L-fucosidase</fullName>
        <ecNumber evidence="3">3.2.1.51</ecNumber>
    </recommendedName>
</protein>
<dbReference type="InterPro" id="IPR013780">
    <property type="entry name" value="Glyco_hydro_b"/>
</dbReference>
<dbReference type="Gene3D" id="2.60.40.1180">
    <property type="entry name" value="Golgi alpha-mannosidase II"/>
    <property type="match status" value="1"/>
</dbReference>
<evidence type="ECO:0000256" key="6">
    <source>
        <dbReference type="ARBA" id="ARBA00023295"/>
    </source>
</evidence>
<dbReference type="EMBL" id="JAEPRB010000506">
    <property type="protein sequence ID" value="KAG2215538.1"/>
    <property type="molecule type" value="Genomic_DNA"/>
</dbReference>
<keyword evidence="8" id="KW-0812">Transmembrane</keyword>
<feature type="compositionally biased region" description="Polar residues" evidence="7">
    <location>
        <begin position="48"/>
        <end position="68"/>
    </location>
</feature>
<dbReference type="Gene3D" id="3.20.20.80">
    <property type="entry name" value="Glycosidases"/>
    <property type="match status" value="1"/>
</dbReference>
<keyword evidence="8" id="KW-0472">Membrane</keyword>
<keyword evidence="6" id="KW-0326">Glycosidase</keyword>
<dbReference type="EC" id="3.2.1.51" evidence="3"/>
<evidence type="ECO:0000256" key="5">
    <source>
        <dbReference type="ARBA" id="ARBA00022801"/>
    </source>
</evidence>
<dbReference type="Proteomes" id="UP000646827">
    <property type="component" value="Unassembled WGS sequence"/>
</dbReference>
<evidence type="ECO:0000256" key="7">
    <source>
        <dbReference type="SAM" id="MobiDB-lite"/>
    </source>
</evidence>
<gene>
    <name evidence="10" type="ORF">INT45_010724</name>
</gene>
<sequence>MSVLVPGSQKEKHNLAVDDDQHHPHDYFNNNNNNESTPLLLSSSSSSAPFSTHNQQYSGDNYNEEQSQSQEVITKRRLMGIGLITTILIACLVLVWAAPPSTTETQIYPWLNNRGCGPNGDFDNLGNSFAIEKGKNNTIVSVPGSILSFHTHIGENKDNVVAQGQKIPLTLPKSTGALYLLASSFYGPVPDAETIIQYQDSTTSVSRINVPDWQEGQLNQVLDRTLGIPWKISNGNTGAFYVIPVYIDPSKSVRALQLPNDDRIHVFAIQSLGSIKESKKGGIHIISARPTQLWDDHGRQIVRVRIHNTSPETIKDIQVNIKNGGGQTTIPRLAPGHFTVINVGVPNNQDGKKLITIDATNSESVSFELDLGFVQYESTKTSLQQHQAPQWLEDAKFGIFIHWGLYTVPAWAPVGKEYSEWYWWQMNHDPTKSYHRETYGEQFNYDDFIPKLPSTPDPSKWLNLINKSRARYFVFTTKHHDGFALWNTSVNERSSVHLGPKRDFVDALMTAAKEPAYAHLKRGLYFSLPEWFHPEYNDESLGWHGPPKNPYTGQTIPYTGYNPPIKDFINQIQVPQAMELINQHEPDIFWCDIGGINNSSEWQSPFFNNAASRKRQVSVNDRCGNGISDFTTVEYKPNSNAPSRFWEATRGIDPYSFGYNKATKPDQYAGAQPLLQELVDVVSKGGNLLLNFGPDMNGNVVEPMEKTLIEMGEWIDLVGPECLFNTTRYWVAPSGVEQDKIRLRFTVSENAFYMFALDEPPQGEFTIPIPVPKIESGVATATGIEVPWKINSQGLVVLQISEQVINANKHVWMFKII</sequence>
<evidence type="ECO:0000256" key="4">
    <source>
        <dbReference type="ARBA" id="ARBA00022729"/>
    </source>
</evidence>
<dbReference type="InterPro" id="IPR000933">
    <property type="entry name" value="Glyco_hydro_29"/>
</dbReference>
<evidence type="ECO:0000256" key="8">
    <source>
        <dbReference type="SAM" id="Phobius"/>
    </source>
</evidence>
<feature type="compositionally biased region" description="Low complexity" evidence="7">
    <location>
        <begin position="29"/>
        <end position="47"/>
    </location>
</feature>
<organism evidence="10 11">
    <name type="scientific">Circinella minor</name>
    <dbReference type="NCBI Taxonomy" id="1195481"/>
    <lineage>
        <taxon>Eukaryota</taxon>
        <taxon>Fungi</taxon>
        <taxon>Fungi incertae sedis</taxon>
        <taxon>Mucoromycota</taxon>
        <taxon>Mucoromycotina</taxon>
        <taxon>Mucoromycetes</taxon>
        <taxon>Mucorales</taxon>
        <taxon>Lichtheimiaceae</taxon>
        <taxon>Circinella</taxon>
    </lineage>
</organism>
<reference evidence="10 11" key="1">
    <citation type="submission" date="2020-12" db="EMBL/GenBank/DDBJ databases">
        <title>Metabolic potential, ecology and presence of endohyphal bacteria is reflected in genomic diversity of Mucoromycotina.</title>
        <authorList>
            <person name="Muszewska A."/>
            <person name="Okrasinska A."/>
            <person name="Steczkiewicz K."/>
            <person name="Drgas O."/>
            <person name="Orlowska M."/>
            <person name="Perlinska-Lenart U."/>
            <person name="Aleksandrzak-Piekarczyk T."/>
            <person name="Szatraj K."/>
            <person name="Zielenkiewicz U."/>
            <person name="Pilsyk S."/>
            <person name="Malc E."/>
            <person name="Mieczkowski P."/>
            <person name="Kruszewska J.S."/>
            <person name="Biernat P."/>
            <person name="Pawlowska J."/>
        </authorList>
    </citation>
    <scope>NUCLEOTIDE SEQUENCE [LARGE SCALE GENOMIC DNA]</scope>
    <source>
        <strain evidence="10 11">CBS 142.35</strain>
    </source>
</reference>
<feature type="transmembrane region" description="Helical" evidence="8">
    <location>
        <begin position="78"/>
        <end position="98"/>
    </location>
</feature>
<dbReference type="SUPFAM" id="SSF51445">
    <property type="entry name" value="(Trans)glycosidases"/>
    <property type="match status" value="1"/>
</dbReference>
<dbReference type="OrthoDB" id="6039950at2759"/>
<evidence type="ECO:0000313" key="11">
    <source>
        <dbReference type="Proteomes" id="UP000646827"/>
    </source>
</evidence>
<evidence type="ECO:0000313" key="10">
    <source>
        <dbReference type="EMBL" id="KAG2215538.1"/>
    </source>
</evidence>
<accession>A0A8H7RRY7</accession>
<dbReference type="GO" id="GO:0016139">
    <property type="term" value="P:glycoside catabolic process"/>
    <property type="evidence" value="ECO:0007669"/>
    <property type="project" value="TreeGrafter"/>
</dbReference>
<name>A0A8H7RRY7_9FUNG</name>
<keyword evidence="5" id="KW-0378">Hydrolase</keyword>
<proteinExistence type="inferred from homology"/>
<evidence type="ECO:0000256" key="1">
    <source>
        <dbReference type="ARBA" id="ARBA00004071"/>
    </source>
</evidence>
<dbReference type="SMART" id="SM00812">
    <property type="entry name" value="Alpha_L_fucos"/>
    <property type="match status" value="1"/>
</dbReference>
<dbReference type="InterPro" id="IPR017853">
    <property type="entry name" value="GH"/>
</dbReference>
<evidence type="ECO:0000259" key="9">
    <source>
        <dbReference type="Pfam" id="PF01120"/>
    </source>
</evidence>
<feature type="region of interest" description="Disordered" evidence="7">
    <location>
        <begin position="1"/>
        <end position="68"/>
    </location>
</feature>
<evidence type="ECO:0000256" key="3">
    <source>
        <dbReference type="ARBA" id="ARBA00012662"/>
    </source>
</evidence>
<comment type="similarity">
    <text evidence="2">Belongs to the glycosyl hydrolase 29 family.</text>
</comment>
<dbReference type="GO" id="GO:0004560">
    <property type="term" value="F:alpha-L-fucosidase activity"/>
    <property type="evidence" value="ECO:0007669"/>
    <property type="project" value="UniProtKB-EC"/>
</dbReference>
<comment type="function">
    <text evidence="1">Alpha-L-fucosidase is responsible for hydrolyzing the alpha-1,6-linked fucose joined to the reducing-end N-acetylglucosamine of the carbohydrate moieties of glycoproteins.</text>
</comment>
<dbReference type="PRINTS" id="PR00741">
    <property type="entry name" value="GLHYDRLASE29"/>
</dbReference>
<dbReference type="AlphaFoldDB" id="A0A8H7RRY7"/>
<keyword evidence="4" id="KW-0732">Signal</keyword>
<comment type="caution">
    <text evidence="10">The sequence shown here is derived from an EMBL/GenBank/DDBJ whole genome shotgun (WGS) entry which is preliminary data.</text>
</comment>
<dbReference type="PANTHER" id="PTHR10030:SF37">
    <property type="entry name" value="ALPHA-L-FUCOSIDASE-RELATED"/>
    <property type="match status" value="1"/>
</dbReference>
<dbReference type="PANTHER" id="PTHR10030">
    <property type="entry name" value="ALPHA-L-FUCOSIDASE"/>
    <property type="match status" value="1"/>
</dbReference>
<evidence type="ECO:0000256" key="2">
    <source>
        <dbReference type="ARBA" id="ARBA00007951"/>
    </source>
</evidence>
<feature type="domain" description="Glycoside hydrolase family 29 N-terminal" evidence="9">
    <location>
        <begin position="375"/>
        <end position="718"/>
    </location>
</feature>
<dbReference type="GO" id="GO:0006004">
    <property type="term" value="P:fucose metabolic process"/>
    <property type="evidence" value="ECO:0007669"/>
    <property type="project" value="InterPro"/>
</dbReference>
<dbReference type="InterPro" id="IPR016286">
    <property type="entry name" value="FUC_metazoa-typ"/>
</dbReference>
<keyword evidence="8" id="KW-1133">Transmembrane helix</keyword>